<keyword evidence="8" id="KW-0221">Differentiation</keyword>
<reference evidence="20" key="2">
    <citation type="submission" date="2025-08" db="UniProtKB">
        <authorList>
            <consortium name="Ensembl"/>
        </authorList>
    </citation>
    <scope>IDENTIFICATION</scope>
</reference>
<evidence type="ECO:0000256" key="13">
    <source>
        <dbReference type="ARBA" id="ARBA00023212"/>
    </source>
</evidence>
<evidence type="ECO:0000313" key="20">
    <source>
        <dbReference type="Ensembl" id="ENSDCDP00010050033.1"/>
    </source>
</evidence>
<dbReference type="GO" id="GO:0000922">
    <property type="term" value="C:spindle pole"/>
    <property type="evidence" value="ECO:0007669"/>
    <property type="project" value="UniProtKB-SubCell"/>
</dbReference>
<evidence type="ECO:0000256" key="11">
    <source>
        <dbReference type="ARBA" id="ARBA00023054"/>
    </source>
</evidence>
<evidence type="ECO:0000256" key="10">
    <source>
        <dbReference type="ARBA" id="ARBA00022871"/>
    </source>
</evidence>
<comment type="subcellular location">
    <subcellularLocation>
        <location evidence="2">Cell projection</location>
        <location evidence="2">Cilium</location>
        <location evidence="2">Flagellum</location>
    </subcellularLocation>
    <subcellularLocation>
        <location evidence="1">Cytoplasm</location>
        <location evidence="1">Cytoskeleton</location>
        <location evidence="1">Microtubule organizing center</location>
        <location evidence="1">Centrosome</location>
        <location evidence="1">Centriole</location>
    </subcellularLocation>
    <subcellularLocation>
        <location evidence="3">Cytoplasm</location>
        <location evidence="3">Cytoskeleton</location>
        <location evidence="3">Spindle pole</location>
    </subcellularLocation>
</comment>
<evidence type="ECO:0000256" key="6">
    <source>
        <dbReference type="ARBA" id="ARBA00022490"/>
    </source>
</evidence>
<sequence>MKTRECSPPIHVHVPESTSVHVHLKKSQSCSVSKAQPNLQNGRERKILRDTATVRARVPWVPPGRASGRRDFHKWESPSHCLEITSVPEAESSPPLRLADLSNDEGEEEEGRHVGSNKYEQQVETLMADAGSLKKEGKLKERQQLIERQTDQLSSCQHLIDVQEEKITEASKELKISKHKNLDLRNTLGRMHEETRQRRAGHNDIDTLLKKLVEAEIDGAGAAKQVSILIDTMGKITKDKKMSQSDTTLLRRQHRVLTKKLEMFENTIHILRHLLREHHGHQTDALRLSEEREALLKRLAFSEAEKLRLENKLSSKAKESSQLGVYMETEKAHTKTTGELSKLQESTRACLQTQLHKKEAENGRLGVQLLTMEEQLKQQEEEIRGLQEQIQELQKQCDVDKEALKQASHAQKLRAERSEGTAGQLSAQLVEKEAQLAEALFRSEGLHSRYTREVKEKSQLEVEITVLKNRVTEMMDELLRVEDKARIEKEELLERLHRITSENSSTRLESQRLKMVLSTTEERLNLSHSEAQQLKTTVRDFEKLVEGYKSQLQKTRLESEEYSLKLKLSEKETQSAQAKLDREVEKVHKELMGRLKDLEPLPEALKQSDMHLKEAREQLQTLENRNTEQHKTILELRNKAEHHSVRFETLHDKHLQLLEENKQLRHSVESAERKLEEANIRNRDLAEVSARNEERRHSIQLRLEERSKECDVFSKQVENSREETKRQIDQCRERSLSKERTMQSKVLDLETQLSLAKTEYNQLRRSKEEMERRLQSKLQDMKGKLDQSDSSNRSLQNHVHYLTSSYTNVFGDPLLTSSLYTSHT</sequence>
<evidence type="ECO:0000313" key="21">
    <source>
        <dbReference type="Proteomes" id="UP000694580"/>
    </source>
</evidence>
<keyword evidence="6" id="KW-0963">Cytoplasm</keyword>
<name>A0AAY4DXB6_9TELE</name>
<accession>A0AAY4DXB6</accession>
<evidence type="ECO:0000256" key="12">
    <source>
        <dbReference type="ARBA" id="ARBA00023069"/>
    </source>
</evidence>
<evidence type="ECO:0000256" key="5">
    <source>
        <dbReference type="ARBA" id="ARBA00022473"/>
    </source>
</evidence>
<evidence type="ECO:0000256" key="16">
    <source>
        <dbReference type="ARBA" id="ARBA00041830"/>
    </source>
</evidence>
<keyword evidence="10" id="KW-0744">Spermatogenesis</keyword>
<evidence type="ECO:0000256" key="8">
    <source>
        <dbReference type="ARBA" id="ARBA00022782"/>
    </source>
</evidence>
<dbReference type="PANTHER" id="PTHR23162">
    <property type="entry name" value="OUTER DENSE FIBER OF SPERM TAILS 2"/>
    <property type="match status" value="1"/>
</dbReference>
<dbReference type="GeneTree" id="ENSGT00530000063497"/>
<evidence type="ECO:0000256" key="15">
    <source>
        <dbReference type="ARBA" id="ARBA00040458"/>
    </source>
</evidence>
<feature type="coiled-coil region" evidence="18">
    <location>
        <begin position="362"/>
        <end position="410"/>
    </location>
</feature>
<dbReference type="GO" id="GO:0007283">
    <property type="term" value="P:spermatogenesis"/>
    <property type="evidence" value="ECO:0007669"/>
    <property type="project" value="UniProtKB-KW"/>
</dbReference>
<dbReference type="InterPro" id="IPR026099">
    <property type="entry name" value="Odf2-rel"/>
</dbReference>
<protein>
    <recommendedName>
        <fullName evidence="15">Outer dense fiber protein 2</fullName>
    </recommendedName>
    <alternativeName>
        <fullName evidence="16">Cenexin</fullName>
    </alternativeName>
    <alternativeName>
        <fullName evidence="17">Outer dense fiber of sperm tails protein 2</fullName>
    </alternativeName>
</protein>
<organism evidence="20 21">
    <name type="scientific">Denticeps clupeoides</name>
    <name type="common">denticle herring</name>
    <dbReference type="NCBI Taxonomy" id="299321"/>
    <lineage>
        <taxon>Eukaryota</taxon>
        <taxon>Metazoa</taxon>
        <taxon>Chordata</taxon>
        <taxon>Craniata</taxon>
        <taxon>Vertebrata</taxon>
        <taxon>Euteleostomi</taxon>
        <taxon>Actinopterygii</taxon>
        <taxon>Neopterygii</taxon>
        <taxon>Teleostei</taxon>
        <taxon>Clupei</taxon>
        <taxon>Clupeiformes</taxon>
        <taxon>Denticipitoidei</taxon>
        <taxon>Denticipitidae</taxon>
        <taxon>Denticeps</taxon>
    </lineage>
</organism>
<proteinExistence type="inferred from homology"/>
<feature type="region of interest" description="Disordered" evidence="19">
    <location>
        <begin position="764"/>
        <end position="793"/>
    </location>
</feature>
<evidence type="ECO:0000256" key="3">
    <source>
        <dbReference type="ARBA" id="ARBA00004647"/>
    </source>
</evidence>
<evidence type="ECO:0000256" key="17">
    <source>
        <dbReference type="ARBA" id="ARBA00043200"/>
    </source>
</evidence>
<dbReference type="RefSeq" id="XP_028851118.1">
    <property type="nucleotide sequence ID" value="XM_028995285.1"/>
</dbReference>
<dbReference type="GO" id="GO:0030154">
    <property type="term" value="P:cell differentiation"/>
    <property type="evidence" value="ECO:0007669"/>
    <property type="project" value="UniProtKB-KW"/>
</dbReference>
<dbReference type="GO" id="GO:0005874">
    <property type="term" value="C:microtubule"/>
    <property type="evidence" value="ECO:0007669"/>
    <property type="project" value="UniProtKB-KW"/>
</dbReference>
<evidence type="ECO:0000256" key="1">
    <source>
        <dbReference type="ARBA" id="ARBA00004114"/>
    </source>
</evidence>
<keyword evidence="11 18" id="KW-0175">Coiled coil</keyword>
<feature type="region of interest" description="Disordered" evidence="19">
    <location>
        <begin position="85"/>
        <end position="116"/>
    </location>
</feature>
<evidence type="ECO:0000256" key="2">
    <source>
        <dbReference type="ARBA" id="ARBA00004230"/>
    </source>
</evidence>
<keyword evidence="9" id="KW-0282">Flagellum</keyword>
<keyword evidence="12" id="KW-0969">Cilium</keyword>
<comment type="similarity">
    <text evidence="4">Belongs to the ODF2 family.</text>
</comment>
<keyword evidence="14" id="KW-0966">Cell projection</keyword>
<evidence type="ECO:0000256" key="9">
    <source>
        <dbReference type="ARBA" id="ARBA00022846"/>
    </source>
</evidence>
<evidence type="ECO:0000256" key="19">
    <source>
        <dbReference type="SAM" id="MobiDB-lite"/>
    </source>
</evidence>
<dbReference type="GeneID" id="114799079"/>
<feature type="coiled-coil region" evidence="18">
    <location>
        <begin position="457"/>
        <end position="502"/>
    </location>
</feature>
<feature type="compositionally biased region" description="Basic and acidic residues" evidence="19">
    <location>
        <begin position="765"/>
        <end position="787"/>
    </location>
</feature>
<dbReference type="GO" id="GO:0031514">
    <property type="term" value="C:motile cilium"/>
    <property type="evidence" value="ECO:0007669"/>
    <property type="project" value="UniProtKB-SubCell"/>
</dbReference>
<feature type="coiled-coil region" evidence="18">
    <location>
        <begin position="531"/>
        <end position="688"/>
    </location>
</feature>
<keyword evidence="5" id="KW-0217">Developmental protein</keyword>
<dbReference type="AlphaFoldDB" id="A0AAY4DXB6"/>
<evidence type="ECO:0000256" key="18">
    <source>
        <dbReference type="SAM" id="Coils"/>
    </source>
</evidence>
<keyword evidence="21" id="KW-1185">Reference proteome</keyword>
<dbReference type="GO" id="GO:1902017">
    <property type="term" value="P:regulation of cilium assembly"/>
    <property type="evidence" value="ECO:0007669"/>
    <property type="project" value="TreeGrafter"/>
</dbReference>
<gene>
    <name evidence="20" type="primary">LOC114799079</name>
</gene>
<dbReference type="GO" id="GO:0005813">
    <property type="term" value="C:centrosome"/>
    <property type="evidence" value="ECO:0007669"/>
    <property type="project" value="TreeGrafter"/>
</dbReference>
<evidence type="ECO:0000256" key="14">
    <source>
        <dbReference type="ARBA" id="ARBA00023273"/>
    </source>
</evidence>
<feature type="coiled-coil region" evidence="18">
    <location>
        <begin position="285"/>
        <end position="319"/>
    </location>
</feature>
<dbReference type="GO" id="GO:0005814">
    <property type="term" value="C:centriole"/>
    <property type="evidence" value="ECO:0007669"/>
    <property type="project" value="UniProtKB-SubCell"/>
</dbReference>
<keyword evidence="13" id="KW-0206">Cytoskeleton</keyword>
<evidence type="ECO:0000256" key="4">
    <source>
        <dbReference type="ARBA" id="ARBA00009316"/>
    </source>
</evidence>
<reference evidence="20 21" key="1">
    <citation type="submission" date="2020-06" db="EMBL/GenBank/DDBJ databases">
        <authorList>
            <consortium name="Wellcome Sanger Institute Data Sharing"/>
        </authorList>
    </citation>
    <scope>NUCLEOTIDE SEQUENCE [LARGE SCALE GENOMIC DNA]</scope>
</reference>
<keyword evidence="7" id="KW-0493">Microtubule</keyword>
<dbReference type="Ensembl" id="ENSDCDT00010060451.1">
    <property type="protein sequence ID" value="ENSDCDP00010050033.1"/>
    <property type="gene ID" value="ENSDCDG00010029782.1"/>
</dbReference>
<dbReference type="PANTHER" id="PTHR23162:SF8">
    <property type="entry name" value="OUTER DENSE FIBER PROTEIN 2"/>
    <property type="match status" value="1"/>
</dbReference>
<dbReference type="Proteomes" id="UP000694580">
    <property type="component" value="Chromosome 11"/>
</dbReference>
<evidence type="ECO:0000256" key="7">
    <source>
        <dbReference type="ARBA" id="ARBA00022701"/>
    </source>
</evidence>
<reference evidence="20" key="3">
    <citation type="submission" date="2025-09" db="UniProtKB">
        <authorList>
            <consortium name="Ensembl"/>
        </authorList>
    </citation>
    <scope>IDENTIFICATION</scope>
</reference>